<dbReference type="GO" id="GO:0003677">
    <property type="term" value="F:DNA binding"/>
    <property type="evidence" value="ECO:0007669"/>
    <property type="project" value="UniProtKB-KW"/>
</dbReference>
<dbReference type="AlphaFoldDB" id="A0A7G9FVB8"/>
<dbReference type="RefSeq" id="WP_249326215.1">
    <property type="nucleotide sequence ID" value="NZ_CP060633.1"/>
</dbReference>
<accession>A0A7G9FVB8</accession>
<dbReference type="InterPro" id="IPR050639">
    <property type="entry name" value="SSR_resolvase"/>
</dbReference>
<evidence type="ECO:0000256" key="3">
    <source>
        <dbReference type="ARBA" id="ARBA00023125"/>
    </source>
</evidence>
<evidence type="ECO:0000256" key="4">
    <source>
        <dbReference type="ARBA" id="ARBA00023172"/>
    </source>
</evidence>
<keyword evidence="4" id="KW-0233">DNA recombination</keyword>
<proteinExistence type="inferred from homology"/>
<evidence type="ECO:0000256" key="2">
    <source>
        <dbReference type="ARBA" id="ARBA00022908"/>
    </source>
</evidence>
<evidence type="ECO:0000256" key="1">
    <source>
        <dbReference type="ARBA" id="ARBA00009913"/>
    </source>
</evidence>
<dbReference type="InterPro" id="IPR006118">
    <property type="entry name" value="Recombinase_CS"/>
</dbReference>
<evidence type="ECO:0000313" key="9">
    <source>
        <dbReference type="Proteomes" id="UP000515981"/>
    </source>
</evidence>
<dbReference type="PROSITE" id="PS51736">
    <property type="entry name" value="RECOMBINASES_3"/>
    <property type="match status" value="1"/>
</dbReference>
<protein>
    <submittedName>
        <fullName evidence="8">Recombinase family protein</fullName>
    </submittedName>
</protein>
<feature type="domain" description="Resolvase/invertase-type recombinase catalytic" evidence="7">
    <location>
        <begin position="1"/>
        <end position="146"/>
    </location>
</feature>
<dbReference type="InterPro" id="IPR006119">
    <property type="entry name" value="Resolv_N"/>
</dbReference>
<dbReference type="SUPFAM" id="SSF53041">
    <property type="entry name" value="Resolvase-like"/>
    <property type="match status" value="1"/>
</dbReference>
<dbReference type="Proteomes" id="UP000515981">
    <property type="component" value="Chromosome"/>
</dbReference>
<reference evidence="8 9" key="1">
    <citation type="submission" date="2020-08" db="EMBL/GenBank/DDBJ databases">
        <authorList>
            <person name="Liu C."/>
            <person name="Sun Q."/>
        </authorList>
    </citation>
    <scope>NUCLEOTIDE SEQUENCE [LARGE SCALE GENOMIC DNA]</scope>
    <source>
        <strain evidence="8 9">NSJ-8</strain>
    </source>
</reference>
<dbReference type="Pfam" id="PF00239">
    <property type="entry name" value="Resolvase"/>
    <property type="match status" value="1"/>
</dbReference>
<feature type="active site" description="O-(5'-phospho-DNA)-serine intermediate" evidence="5 6">
    <location>
        <position position="9"/>
    </location>
</feature>
<dbReference type="GO" id="GO:0015074">
    <property type="term" value="P:DNA integration"/>
    <property type="evidence" value="ECO:0007669"/>
    <property type="project" value="UniProtKB-KW"/>
</dbReference>
<dbReference type="GO" id="GO:0000150">
    <property type="term" value="F:DNA strand exchange activity"/>
    <property type="evidence" value="ECO:0007669"/>
    <property type="project" value="InterPro"/>
</dbReference>
<evidence type="ECO:0000313" key="8">
    <source>
        <dbReference type="EMBL" id="QNM02500.1"/>
    </source>
</evidence>
<evidence type="ECO:0000256" key="6">
    <source>
        <dbReference type="PROSITE-ProRule" id="PRU10137"/>
    </source>
</evidence>
<dbReference type="KEGG" id="ssun:H9Q77_15930"/>
<sequence length="205" mass="24550">MDFGYVRVSTKEQNPERQIKKLQEMGIEKRNIYVEKKSGHSFCREVYDMLVNHVMREGDRLTVTELKRFGRNYMEIYREWQHITKELQMDIRVADMPILDTSKDKNLMGQVISDVVLALLSYVAESDWEERRELQRQGIEVAKECGRHLGRPRIEYPVEWQIWYGEWQRGSITAVEAMDRLKLKKDTFYRLAKQCRDSNNQQLIK</sequence>
<name>A0A7G9FVB8_9FIRM</name>
<keyword evidence="9" id="KW-1185">Reference proteome</keyword>
<organism evidence="8 9">
    <name type="scientific">Simiaoa sunii</name>
    <dbReference type="NCBI Taxonomy" id="2763672"/>
    <lineage>
        <taxon>Bacteria</taxon>
        <taxon>Bacillati</taxon>
        <taxon>Bacillota</taxon>
        <taxon>Clostridia</taxon>
        <taxon>Lachnospirales</taxon>
        <taxon>Lachnospiraceae</taxon>
        <taxon>Simiaoa</taxon>
    </lineage>
</organism>
<evidence type="ECO:0000256" key="5">
    <source>
        <dbReference type="PIRSR" id="PIRSR606118-50"/>
    </source>
</evidence>
<dbReference type="PANTHER" id="PTHR30461">
    <property type="entry name" value="DNA-INVERTASE FROM LAMBDOID PROPHAGE"/>
    <property type="match status" value="1"/>
</dbReference>
<dbReference type="InterPro" id="IPR036162">
    <property type="entry name" value="Resolvase-like_N_sf"/>
</dbReference>
<keyword evidence="2" id="KW-0229">DNA integration</keyword>
<evidence type="ECO:0000259" key="7">
    <source>
        <dbReference type="PROSITE" id="PS51736"/>
    </source>
</evidence>
<dbReference type="EMBL" id="CP060633">
    <property type="protein sequence ID" value="QNM02500.1"/>
    <property type="molecule type" value="Genomic_DNA"/>
</dbReference>
<dbReference type="PANTHER" id="PTHR30461:SF26">
    <property type="entry name" value="RESOLVASE HOMOLOG YNEB"/>
    <property type="match status" value="1"/>
</dbReference>
<comment type="similarity">
    <text evidence="1">Belongs to the site-specific recombinase resolvase family.</text>
</comment>
<dbReference type="PROSITE" id="PS00397">
    <property type="entry name" value="RECOMBINASES_1"/>
    <property type="match status" value="1"/>
</dbReference>
<keyword evidence="3" id="KW-0238">DNA-binding</keyword>
<dbReference type="SMART" id="SM00857">
    <property type="entry name" value="Resolvase"/>
    <property type="match status" value="1"/>
</dbReference>
<dbReference type="CDD" id="cd03768">
    <property type="entry name" value="SR_ResInv"/>
    <property type="match status" value="1"/>
</dbReference>
<dbReference type="Gene3D" id="3.40.50.1390">
    <property type="entry name" value="Resolvase, N-terminal catalytic domain"/>
    <property type="match status" value="1"/>
</dbReference>
<gene>
    <name evidence="8" type="ORF">H9Q77_15930</name>
</gene>